<evidence type="ECO:0000313" key="3">
    <source>
        <dbReference type="Proteomes" id="UP000254848"/>
    </source>
</evidence>
<dbReference type="Proteomes" id="UP000254848">
    <property type="component" value="Unassembled WGS sequence"/>
</dbReference>
<reference evidence="2 3" key="1">
    <citation type="submission" date="2018-07" db="EMBL/GenBank/DDBJ databases">
        <title>Genomic Encyclopedia of Type Strains, Phase IV (KMG-IV): sequencing the most valuable type-strain genomes for metagenomic binning, comparative biology and taxonomic classification.</title>
        <authorList>
            <person name="Goeker M."/>
        </authorList>
    </citation>
    <scope>NUCLEOTIDE SEQUENCE [LARGE SCALE GENOMIC DNA]</scope>
    <source>
        <strain evidence="2 3">DSM 103736</strain>
    </source>
</reference>
<evidence type="ECO:0000259" key="1">
    <source>
        <dbReference type="Pfam" id="PF08241"/>
    </source>
</evidence>
<evidence type="ECO:0000313" key="2">
    <source>
        <dbReference type="EMBL" id="RDK89802.1"/>
    </source>
</evidence>
<dbReference type="InterPro" id="IPR029063">
    <property type="entry name" value="SAM-dependent_MTases_sf"/>
</dbReference>
<dbReference type="GO" id="GO:0008757">
    <property type="term" value="F:S-adenosylmethionine-dependent methyltransferase activity"/>
    <property type="evidence" value="ECO:0007669"/>
    <property type="project" value="InterPro"/>
</dbReference>
<keyword evidence="2" id="KW-0489">Methyltransferase</keyword>
<dbReference type="AlphaFoldDB" id="A0A370QNA0"/>
<feature type="domain" description="Methyltransferase type 11" evidence="1">
    <location>
        <begin position="77"/>
        <end position="125"/>
    </location>
</feature>
<accession>A0A370QNA0</accession>
<keyword evidence="3" id="KW-1185">Reference proteome</keyword>
<dbReference type="OrthoDB" id="6191410at2"/>
<dbReference type="PANTHER" id="PTHR43036">
    <property type="entry name" value="OSJNBB0011N17.9 PROTEIN"/>
    <property type="match status" value="1"/>
</dbReference>
<comment type="caution">
    <text evidence="2">The sequence shown here is derived from an EMBL/GenBank/DDBJ whole genome shotgun (WGS) entry which is preliminary data.</text>
</comment>
<dbReference type="EMBL" id="QRAP01000006">
    <property type="protein sequence ID" value="RDK89802.1"/>
    <property type="molecule type" value="Genomic_DNA"/>
</dbReference>
<dbReference type="RefSeq" id="WP_115458930.1">
    <property type="nucleotide sequence ID" value="NZ_QRAP01000006.1"/>
</dbReference>
<protein>
    <submittedName>
        <fullName evidence="2">Methyltransferase family protein</fullName>
    </submittedName>
</protein>
<dbReference type="InterPro" id="IPR013216">
    <property type="entry name" value="Methyltransf_11"/>
</dbReference>
<dbReference type="SUPFAM" id="SSF53335">
    <property type="entry name" value="S-adenosyl-L-methionine-dependent methyltransferases"/>
    <property type="match status" value="1"/>
</dbReference>
<organism evidence="2 3">
    <name type="scientific">Enterobacillus tribolii</name>
    <dbReference type="NCBI Taxonomy" id="1487935"/>
    <lineage>
        <taxon>Bacteria</taxon>
        <taxon>Pseudomonadati</taxon>
        <taxon>Pseudomonadota</taxon>
        <taxon>Gammaproteobacteria</taxon>
        <taxon>Enterobacterales</taxon>
        <taxon>Hafniaceae</taxon>
        <taxon>Enterobacillus</taxon>
    </lineage>
</organism>
<proteinExistence type="predicted"/>
<dbReference type="Pfam" id="PF08241">
    <property type="entry name" value="Methyltransf_11"/>
    <property type="match status" value="1"/>
</dbReference>
<name>A0A370QNA0_9GAMM</name>
<dbReference type="PANTHER" id="PTHR43036:SF2">
    <property type="entry name" value="OS04G0481300 PROTEIN"/>
    <property type="match status" value="1"/>
</dbReference>
<gene>
    <name evidence="2" type="ORF">C8D90_1066</name>
</gene>
<dbReference type="GO" id="GO:0032259">
    <property type="term" value="P:methylation"/>
    <property type="evidence" value="ECO:0007669"/>
    <property type="project" value="UniProtKB-KW"/>
</dbReference>
<keyword evidence="2" id="KW-0808">Transferase</keyword>
<sequence>MKPAQTAQLIDIPHSWSEIPWGEYYRAALERQLEPWWPKLFGYHLLKLGPLSAEIATDKCAISHQINAGYGEQDAQVVVDPCYLPFAPKSVDACLLAHTLCYSGDPHRILREVDRILIDDGWVILSGFNPVSLLGMGKLLPYVRGRQPYVSRMFTLMRVVDWLHVLNFEVLHLSRFQVLPWSRKGGEFLSRHLPALGCESMIIARKRTIPLTPMMLKGKLIRPGWRRAVGATKSFRDRP</sequence>
<dbReference type="Gene3D" id="3.40.50.150">
    <property type="entry name" value="Vaccinia Virus protein VP39"/>
    <property type="match status" value="1"/>
</dbReference>